<comment type="cofactor">
    <cofactor evidence="1 7">
        <name>FAD</name>
        <dbReference type="ChEBI" id="CHEBI:57692"/>
    </cofactor>
</comment>
<dbReference type="Gene3D" id="1.10.540.10">
    <property type="entry name" value="Acyl-CoA dehydrogenase/oxidase, N-terminal domain"/>
    <property type="match status" value="1"/>
</dbReference>
<keyword evidence="12" id="KW-1185">Reference proteome</keyword>
<dbReference type="Gene3D" id="1.20.140.10">
    <property type="entry name" value="Butyryl-CoA Dehydrogenase, subunit A, domain 3"/>
    <property type="match status" value="1"/>
</dbReference>
<dbReference type="InterPro" id="IPR009100">
    <property type="entry name" value="AcylCoA_DH/oxidase_NM_dom_sf"/>
</dbReference>
<evidence type="ECO:0000259" key="10">
    <source>
        <dbReference type="Pfam" id="PF02771"/>
    </source>
</evidence>
<feature type="domain" description="Acyl-CoA dehydrogenase/oxidase N-terminal" evidence="10">
    <location>
        <begin position="11"/>
        <end position="130"/>
    </location>
</feature>
<dbReference type="InterPro" id="IPR013786">
    <property type="entry name" value="AcylCoA_DH/ox_N"/>
</dbReference>
<organism evidence="11 12">
    <name type="scientific">Cytobacillus oceanisediminis</name>
    <dbReference type="NCBI Taxonomy" id="665099"/>
    <lineage>
        <taxon>Bacteria</taxon>
        <taxon>Bacillati</taxon>
        <taxon>Bacillota</taxon>
        <taxon>Bacilli</taxon>
        <taxon>Bacillales</taxon>
        <taxon>Bacillaceae</taxon>
        <taxon>Cytobacillus</taxon>
    </lineage>
</organism>
<dbReference type="GO" id="GO:0003995">
    <property type="term" value="F:acyl-CoA dehydrogenase activity"/>
    <property type="evidence" value="ECO:0007669"/>
    <property type="project" value="TreeGrafter"/>
</dbReference>
<evidence type="ECO:0000256" key="2">
    <source>
        <dbReference type="ARBA" id="ARBA00009347"/>
    </source>
</evidence>
<evidence type="ECO:0000256" key="5">
    <source>
        <dbReference type="ARBA" id="ARBA00022827"/>
    </source>
</evidence>
<evidence type="ECO:0000256" key="7">
    <source>
        <dbReference type="RuleBase" id="RU362125"/>
    </source>
</evidence>
<evidence type="ECO:0000256" key="4">
    <source>
        <dbReference type="ARBA" id="ARBA00022630"/>
    </source>
</evidence>
<dbReference type="CDD" id="cd01155">
    <property type="entry name" value="ACAD_FadE2"/>
    <property type="match status" value="1"/>
</dbReference>
<dbReference type="OrthoDB" id="9802447at2"/>
<comment type="similarity">
    <text evidence="2 7">Belongs to the acyl-CoA dehydrogenase family.</text>
</comment>
<dbReference type="InterPro" id="IPR050741">
    <property type="entry name" value="Acyl-CoA_dehydrogenase"/>
</dbReference>
<comment type="subunit">
    <text evidence="3">Homodimer.</text>
</comment>
<feature type="domain" description="Acyl-CoA dehydrogenase/oxidase C-terminal" evidence="8">
    <location>
        <begin position="247"/>
        <end position="395"/>
    </location>
</feature>
<evidence type="ECO:0000259" key="8">
    <source>
        <dbReference type="Pfam" id="PF00441"/>
    </source>
</evidence>
<name>A0A562K5Y8_9BACI</name>
<dbReference type="Pfam" id="PF02770">
    <property type="entry name" value="Acyl-CoA_dh_M"/>
    <property type="match status" value="1"/>
</dbReference>
<dbReference type="GO" id="GO:0050660">
    <property type="term" value="F:flavin adenine dinucleotide binding"/>
    <property type="evidence" value="ECO:0007669"/>
    <property type="project" value="InterPro"/>
</dbReference>
<evidence type="ECO:0000259" key="9">
    <source>
        <dbReference type="Pfam" id="PF02770"/>
    </source>
</evidence>
<dbReference type="RefSeq" id="WP_144538825.1">
    <property type="nucleotide sequence ID" value="NZ_CBCSDC010000028.1"/>
</dbReference>
<dbReference type="Pfam" id="PF00441">
    <property type="entry name" value="Acyl-CoA_dh_1"/>
    <property type="match status" value="1"/>
</dbReference>
<dbReference type="InterPro" id="IPR036250">
    <property type="entry name" value="AcylCo_DH-like_C"/>
</dbReference>
<dbReference type="GO" id="GO:0005737">
    <property type="term" value="C:cytoplasm"/>
    <property type="evidence" value="ECO:0007669"/>
    <property type="project" value="TreeGrafter"/>
</dbReference>
<gene>
    <name evidence="11" type="ORF">IQ19_00087</name>
</gene>
<protein>
    <submittedName>
        <fullName evidence="11">Acyl-CoA dehydrogenase</fullName>
    </submittedName>
</protein>
<dbReference type="GeneID" id="65401393"/>
<dbReference type="InterPro" id="IPR009075">
    <property type="entry name" value="AcylCo_DH/oxidase_C"/>
</dbReference>
<dbReference type="SUPFAM" id="SSF56645">
    <property type="entry name" value="Acyl-CoA dehydrogenase NM domain-like"/>
    <property type="match status" value="1"/>
</dbReference>
<accession>A0A562K5Y8</accession>
<sequence length="403" mass="44832">MNFSYSSKVQELQQKLNGFMEENIYPNESLFEQQLNEQTDRWSAIPAVMEELKLKAKEAGLWNLFLPESEYGAGLTNVEYAPLCEIMGRSMIAPEVFNCNAPDTGNMEVLVRYGTEQQKQSWLNLLLDGEIRSCFSMTEPDVASSDATNIEACIKRDGDEYIINGRKWWSSGAGDPRCKIAIVMGKTDPSANRLEQQSMILVPLNTPGVKIERMLPVFGYDHAPHGHAEITYDNVRVPAENIIWGEGKGFAIAQGRLGPGRIHHCMRLIGAAERALEELCKRVQNRVAFGKPLSCQGVIREWIADSRIEIEQARLLTLKAAHMMDTAGNKVAKTEIAMIKVVAPSMALKVIDRAIQAFGAAGVSNDFPLAALWANARTLRLADGPDEVHRAQVAKLELRKYQS</sequence>
<reference evidence="11 12" key="1">
    <citation type="journal article" date="2015" name="Stand. Genomic Sci.">
        <title>Genomic Encyclopedia of Bacterial and Archaeal Type Strains, Phase III: the genomes of soil and plant-associated and newly described type strains.</title>
        <authorList>
            <person name="Whitman W.B."/>
            <person name="Woyke T."/>
            <person name="Klenk H.P."/>
            <person name="Zhou Y."/>
            <person name="Lilburn T.G."/>
            <person name="Beck B.J."/>
            <person name="De Vos P."/>
            <person name="Vandamme P."/>
            <person name="Eisen J.A."/>
            <person name="Garrity G."/>
            <person name="Hugenholtz P."/>
            <person name="Kyrpides N.C."/>
        </authorList>
    </citation>
    <scope>NUCLEOTIDE SEQUENCE [LARGE SCALE GENOMIC DNA]</scope>
    <source>
        <strain evidence="11 12">CGMCC 1.10115</strain>
    </source>
</reference>
<dbReference type="SUPFAM" id="SSF47203">
    <property type="entry name" value="Acyl-CoA dehydrogenase C-terminal domain-like"/>
    <property type="match status" value="1"/>
</dbReference>
<evidence type="ECO:0000313" key="11">
    <source>
        <dbReference type="EMBL" id="TWH90644.1"/>
    </source>
</evidence>
<dbReference type="PANTHER" id="PTHR48083">
    <property type="entry name" value="MEDIUM-CHAIN SPECIFIC ACYL-COA DEHYDROGENASE, MITOCHONDRIAL-RELATED"/>
    <property type="match status" value="1"/>
</dbReference>
<dbReference type="InterPro" id="IPR037069">
    <property type="entry name" value="AcylCoA_DH/ox_N_sf"/>
</dbReference>
<dbReference type="Gene3D" id="2.40.110.10">
    <property type="entry name" value="Butyryl-CoA Dehydrogenase, subunit A, domain 2"/>
    <property type="match status" value="1"/>
</dbReference>
<evidence type="ECO:0000313" key="12">
    <source>
        <dbReference type="Proteomes" id="UP000318667"/>
    </source>
</evidence>
<evidence type="ECO:0000256" key="1">
    <source>
        <dbReference type="ARBA" id="ARBA00001974"/>
    </source>
</evidence>
<dbReference type="InterPro" id="IPR006091">
    <property type="entry name" value="Acyl-CoA_Oxase/DH_mid-dom"/>
</dbReference>
<feature type="domain" description="Acyl-CoA oxidase/dehydrogenase middle" evidence="9">
    <location>
        <begin position="134"/>
        <end position="234"/>
    </location>
</feature>
<evidence type="ECO:0000256" key="3">
    <source>
        <dbReference type="ARBA" id="ARBA00011738"/>
    </source>
</evidence>
<dbReference type="FunFam" id="2.40.110.10:FF:000002">
    <property type="entry name" value="Acyl-CoA dehydrogenase fadE12"/>
    <property type="match status" value="1"/>
</dbReference>
<dbReference type="AlphaFoldDB" id="A0A562K5Y8"/>
<comment type="caution">
    <text evidence="11">The sequence shown here is derived from an EMBL/GenBank/DDBJ whole genome shotgun (WGS) entry which is preliminary data.</text>
</comment>
<keyword evidence="5 7" id="KW-0274">FAD</keyword>
<keyword evidence="4 7" id="KW-0285">Flavoprotein</keyword>
<dbReference type="InterPro" id="IPR046373">
    <property type="entry name" value="Acyl-CoA_Oxase/DH_mid-dom_sf"/>
</dbReference>
<keyword evidence="6 7" id="KW-0560">Oxidoreductase</keyword>
<dbReference type="FunFam" id="1.20.140.10:FF:000018">
    <property type="entry name" value="Acyl-CoA dehydrogenase family member 10"/>
    <property type="match status" value="1"/>
</dbReference>
<evidence type="ECO:0000256" key="6">
    <source>
        <dbReference type="ARBA" id="ARBA00023002"/>
    </source>
</evidence>
<dbReference type="GO" id="GO:0033539">
    <property type="term" value="P:fatty acid beta-oxidation using acyl-CoA dehydrogenase"/>
    <property type="evidence" value="ECO:0007669"/>
    <property type="project" value="TreeGrafter"/>
</dbReference>
<dbReference type="Proteomes" id="UP000318667">
    <property type="component" value="Unassembled WGS sequence"/>
</dbReference>
<dbReference type="PANTHER" id="PTHR48083:SF13">
    <property type="entry name" value="ACYL-COA DEHYDROGENASE FAMILY MEMBER 11"/>
    <property type="match status" value="1"/>
</dbReference>
<dbReference type="Pfam" id="PF02771">
    <property type="entry name" value="Acyl-CoA_dh_N"/>
    <property type="match status" value="1"/>
</dbReference>
<dbReference type="EMBL" id="VLKI01000001">
    <property type="protein sequence ID" value="TWH90644.1"/>
    <property type="molecule type" value="Genomic_DNA"/>
</dbReference>
<proteinExistence type="inferred from homology"/>